<dbReference type="KEGG" id="meme:HYG87_00440"/>
<keyword evidence="1" id="KW-0812">Transmembrane</keyword>
<accession>A0A8T8K5E8</accession>
<dbReference type="EMBL" id="CP058560">
    <property type="protein sequence ID" value="QUH22340.1"/>
    <property type="molecule type" value="Genomic_DNA"/>
</dbReference>
<evidence type="ECO:0000313" key="3">
    <source>
        <dbReference type="Proteomes" id="UP000681041"/>
    </source>
</evidence>
<protein>
    <submittedName>
        <fullName evidence="2">Class III signal peptide-containing protein</fullName>
    </submittedName>
</protein>
<feature type="transmembrane region" description="Helical" evidence="1">
    <location>
        <begin position="20"/>
        <end position="38"/>
    </location>
</feature>
<organism evidence="2 3">
    <name type="scientific">Methanobacterium alkalithermotolerans</name>
    <dbReference type="NCBI Taxonomy" id="2731220"/>
    <lineage>
        <taxon>Archaea</taxon>
        <taxon>Methanobacteriati</taxon>
        <taxon>Methanobacteriota</taxon>
        <taxon>Methanomada group</taxon>
        <taxon>Methanobacteria</taxon>
        <taxon>Methanobacteriales</taxon>
        <taxon>Methanobacteriaceae</taxon>
        <taxon>Methanobacterium</taxon>
    </lineage>
</organism>
<name>A0A8T8K5E8_9EURY</name>
<keyword evidence="3" id="KW-1185">Reference proteome</keyword>
<dbReference type="Proteomes" id="UP000681041">
    <property type="component" value="Chromosome"/>
</dbReference>
<evidence type="ECO:0000313" key="2">
    <source>
        <dbReference type="EMBL" id="QUH22340.1"/>
    </source>
</evidence>
<dbReference type="InterPro" id="IPR007166">
    <property type="entry name" value="Class3_signal_pept_motif"/>
</dbReference>
<reference evidence="2" key="1">
    <citation type="submission" date="2020-07" db="EMBL/GenBank/DDBJ databases">
        <title>Methanobacterium. sp. MethCan genome.</title>
        <authorList>
            <person name="Postec A."/>
            <person name="Quemeneur M."/>
        </authorList>
    </citation>
    <scope>NUCLEOTIDE SEQUENCE</scope>
    <source>
        <strain evidence="2">MethCAN</strain>
    </source>
</reference>
<sequence>MEVYFRLLTNDKRGQGGAEYLLLLGGVIVVAIMAIMIYQSYFNMGSGDGEPVDVTMNITHINSPFALKYVYQVNDTTNNTNSVIRSNTGQFQYLNRGQTNSVYLGKMNPGTSFTVMVAVGWPVTHQYDQPGSDWTGNNRWVRVDLAMGDEVSSWVVAGPYDWRKNPSGAVIKSFTVPGGGGGIPNLMDDIFEVRNKTSP</sequence>
<keyword evidence="1" id="KW-1133">Transmembrane helix</keyword>
<dbReference type="Pfam" id="PF04021">
    <property type="entry name" value="Class_IIIsignal"/>
    <property type="match status" value="1"/>
</dbReference>
<proteinExistence type="predicted"/>
<dbReference type="AlphaFoldDB" id="A0A8T8K5E8"/>
<gene>
    <name evidence="2" type="ORF">HYG87_00440</name>
</gene>
<evidence type="ECO:0000256" key="1">
    <source>
        <dbReference type="SAM" id="Phobius"/>
    </source>
</evidence>
<keyword evidence="1" id="KW-0472">Membrane</keyword>